<feature type="compositionally biased region" description="Polar residues" evidence="1">
    <location>
        <begin position="446"/>
        <end position="455"/>
    </location>
</feature>
<dbReference type="SUPFAM" id="SSF49599">
    <property type="entry name" value="TRAF domain-like"/>
    <property type="match status" value="1"/>
</dbReference>
<gene>
    <name evidence="3" type="ORF">SCHPADRAFT_839051</name>
</gene>
<dbReference type="InterPro" id="IPR011333">
    <property type="entry name" value="SKP1/BTB/POZ_sf"/>
</dbReference>
<feature type="region of interest" description="Disordered" evidence="1">
    <location>
        <begin position="416"/>
        <end position="455"/>
    </location>
</feature>
<dbReference type="EMBL" id="KQ086277">
    <property type="protein sequence ID" value="KLO05686.1"/>
    <property type="molecule type" value="Genomic_DNA"/>
</dbReference>
<keyword evidence="4" id="KW-1185">Reference proteome</keyword>
<dbReference type="PROSITE" id="PS50144">
    <property type="entry name" value="MATH"/>
    <property type="match status" value="1"/>
</dbReference>
<feature type="compositionally biased region" description="Acidic residues" evidence="1">
    <location>
        <begin position="265"/>
        <end position="287"/>
    </location>
</feature>
<dbReference type="AlphaFoldDB" id="A0A0H2RLH7"/>
<dbReference type="Gene3D" id="2.60.210.10">
    <property type="entry name" value="Apoptosis, Tumor Necrosis Factor Receptor Associated Protein 2, Chain A"/>
    <property type="match status" value="1"/>
</dbReference>
<dbReference type="SUPFAM" id="SSF54695">
    <property type="entry name" value="POZ domain"/>
    <property type="match status" value="1"/>
</dbReference>
<protein>
    <recommendedName>
        <fullName evidence="2">MATH domain-containing protein</fullName>
    </recommendedName>
</protein>
<feature type="domain" description="MATH" evidence="2">
    <location>
        <begin position="11"/>
        <end position="152"/>
    </location>
</feature>
<dbReference type="PANTHER" id="PTHR24413">
    <property type="entry name" value="SPECKLE-TYPE POZ PROTEIN"/>
    <property type="match status" value="1"/>
</dbReference>
<feature type="compositionally biased region" description="Polar residues" evidence="1">
    <location>
        <begin position="230"/>
        <end position="241"/>
    </location>
</feature>
<dbReference type="Gene3D" id="3.30.710.10">
    <property type="entry name" value="Potassium Channel Kv1.1, Chain A"/>
    <property type="match status" value="2"/>
</dbReference>
<proteinExistence type="predicted"/>
<dbReference type="InterPro" id="IPR008974">
    <property type="entry name" value="TRAF-like"/>
</dbReference>
<dbReference type="STRING" id="27342.A0A0H2RLH7"/>
<dbReference type="InterPro" id="IPR002083">
    <property type="entry name" value="MATH/TRAF_dom"/>
</dbReference>
<dbReference type="OrthoDB" id="6359816at2759"/>
<evidence type="ECO:0000313" key="4">
    <source>
        <dbReference type="Proteomes" id="UP000053477"/>
    </source>
</evidence>
<feature type="region of interest" description="Disordered" evidence="1">
    <location>
        <begin position="328"/>
        <end position="370"/>
    </location>
</feature>
<dbReference type="InParanoid" id="A0A0H2RLH7"/>
<sequence>MDPGGYTESTTVRLDWTVRGLKQLFDSSKGDAKSKVTKSIRFGGGKWQILFYPNSGVDGGGYISLFLSYEPTTQEKESAVNGKWVHEGKYEFSFEIRNLAKTVLFARKEAVDHDFSFKTANWGWPQFARREAVYYQPNSVRNQDAFLITCTITSLPASPPVISSTPTRTVPKELLDSVGSLLDDSRYSDVEFRLPGRRSRKLRKIYAAKSILSRADYFNSMFRSGFSESFLSGGQNKSSESLDSEIKFRGKPDSALANSYSNYTDSDEEEEDQLSDTEQAESDDGSDEMSATSNAEEKPQFDSISNTAISFSDIGDLEHEDLDKVSELNERPKLSPPPTPSQEIAEPSTEETPFPMTKDEKEEAEVADNKLKAEGPRKTIVVVSDVAYATYRAVLYYLYTDNIVFAPLSSSFNAGALRPGSPASESAPPKMQSEEQNAQGGGAIRASQSETEGSNFGLSTRRAWIKDWELNNPGRIPPCSAKAVYKIADKLDLAELKSRAFQHICKSMTVSNVPFEMFSSFSAAFEDVRKMQVSYFLDNWNAIRSAESMKNVWQQIRAGRHPGFEEVWPLIAMNLEFKPRSSDATGADTRDPNES</sequence>
<reference evidence="3 4" key="1">
    <citation type="submission" date="2015-04" db="EMBL/GenBank/DDBJ databases">
        <title>Complete genome sequence of Schizopora paradoxa KUC8140, a cosmopolitan wood degrader in East Asia.</title>
        <authorList>
            <consortium name="DOE Joint Genome Institute"/>
            <person name="Min B."/>
            <person name="Park H."/>
            <person name="Jang Y."/>
            <person name="Kim J.-J."/>
            <person name="Kim K.H."/>
            <person name="Pangilinan J."/>
            <person name="Lipzen A."/>
            <person name="Riley R."/>
            <person name="Grigoriev I.V."/>
            <person name="Spatafora J.W."/>
            <person name="Choi I.-G."/>
        </authorList>
    </citation>
    <scope>NUCLEOTIDE SEQUENCE [LARGE SCALE GENOMIC DNA]</scope>
    <source>
        <strain evidence="3 4">KUC8140</strain>
    </source>
</reference>
<feature type="region of interest" description="Disordered" evidence="1">
    <location>
        <begin position="230"/>
        <end position="305"/>
    </location>
</feature>
<evidence type="ECO:0000256" key="1">
    <source>
        <dbReference type="SAM" id="MobiDB-lite"/>
    </source>
</evidence>
<dbReference type="Proteomes" id="UP000053477">
    <property type="component" value="Unassembled WGS sequence"/>
</dbReference>
<evidence type="ECO:0000259" key="2">
    <source>
        <dbReference type="PROSITE" id="PS50144"/>
    </source>
</evidence>
<name>A0A0H2RLH7_9AGAM</name>
<organism evidence="3 4">
    <name type="scientific">Schizopora paradoxa</name>
    <dbReference type="NCBI Taxonomy" id="27342"/>
    <lineage>
        <taxon>Eukaryota</taxon>
        <taxon>Fungi</taxon>
        <taxon>Dikarya</taxon>
        <taxon>Basidiomycota</taxon>
        <taxon>Agaricomycotina</taxon>
        <taxon>Agaricomycetes</taxon>
        <taxon>Hymenochaetales</taxon>
        <taxon>Schizoporaceae</taxon>
        <taxon>Schizopora</taxon>
    </lineage>
</organism>
<accession>A0A0H2RLH7</accession>
<dbReference type="CDD" id="cd00121">
    <property type="entry name" value="MATH"/>
    <property type="match status" value="1"/>
</dbReference>
<evidence type="ECO:0000313" key="3">
    <source>
        <dbReference type="EMBL" id="KLO05686.1"/>
    </source>
</evidence>
<dbReference type="Pfam" id="PF22486">
    <property type="entry name" value="MATH_2"/>
    <property type="match status" value="1"/>
</dbReference>